<comment type="caution">
    <text evidence="2">The sequence shown here is derived from an EMBL/GenBank/DDBJ whole genome shotgun (WGS) entry which is preliminary data.</text>
</comment>
<evidence type="ECO:0000256" key="1">
    <source>
        <dbReference type="SAM" id="MobiDB-lite"/>
    </source>
</evidence>
<proteinExistence type="predicted"/>
<keyword evidence="3" id="KW-1185">Reference proteome</keyword>
<evidence type="ECO:0000313" key="2">
    <source>
        <dbReference type="EMBL" id="EJK46688.1"/>
    </source>
</evidence>
<gene>
    <name evidence="2" type="ORF">THAOC_34634</name>
</gene>
<protein>
    <submittedName>
        <fullName evidence="2">Uncharacterized protein</fullName>
    </submittedName>
</protein>
<dbReference type="EMBL" id="AGNL01047601">
    <property type="protein sequence ID" value="EJK46688.1"/>
    <property type="molecule type" value="Genomic_DNA"/>
</dbReference>
<evidence type="ECO:0000313" key="3">
    <source>
        <dbReference type="Proteomes" id="UP000266841"/>
    </source>
</evidence>
<feature type="region of interest" description="Disordered" evidence="1">
    <location>
        <begin position="148"/>
        <end position="191"/>
    </location>
</feature>
<reference evidence="2 3" key="1">
    <citation type="journal article" date="2012" name="Genome Biol.">
        <title>Genome and low-iron response of an oceanic diatom adapted to chronic iron limitation.</title>
        <authorList>
            <person name="Lommer M."/>
            <person name="Specht M."/>
            <person name="Roy A.S."/>
            <person name="Kraemer L."/>
            <person name="Andreson R."/>
            <person name="Gutowska M.A."/>
            <person name="Wolf J."/>
            <person name="Bergner S.V."/>
            <person name="Schilhabel M.B."/>
            <person name="Klostermeier U.C."/>
            <person name="Beiko R.G."/>
            <person name="Rosenstiel P."/>
            <person name="Hippler M."/>
            <person name="Laroche J."/>
        </authorList>
    </citation>
    <scope>NUCLEOTIDE SEQUENCE [LARGE SCALE GENOMIC DNA]</scope>
    <source>
        <strain evidence="2 3">CCMP1005</strain>
    </source>
</reference>
<dbReference type="Proteomes" id="UP000266841">
    <property type="component" value="Unassembled WGS sequence"/>
</dbReference>
<dbReference type="AlphaFoldDB" id="K0R284"/>
<organism evidence="2 3">
    <name type="scientific">Thalassiosira oceanica</name>
    <name type="common">Marine diatom</name>
    <dbReference type="NCBI Taxonomy" id="159749"/>
    <lineage>
        <taxon>Eukaryota</taxon>
        <taxon>Sar</taxon>
        <taxon>Stramenopiles</taxon>
        <taxon>Ochrophyta</taxon>
        <taxon>Bacillariophyta</taxon>
        <taxon>Coscinodiscophyceae</taxon>
        <taxon>Thalassiosirophycidae</taxon>
        <taxon>Thalassiosirales</taxon>
        <taxon>Thalassiosiraceae</taxon>
        <taxon>Thalassiosira</taxon>
    </lineage>
</organism>
<name>K0R284_THAOC</name>
<sequence>MVYPSPDPSQVAPVPGLRGLRRGLLVLAREDVLRVLDNHRHIVRVQLRHDALAPAHSLRGVGRHGPVDGHSELLHTQEDMELRRRGRRGAKEAADDGGPGYAAVGAAAAAADGDDEYFVEDIGPSASSVEMGAVAAAPAVMRRQSSLAGGGRVRARTSSSGDALAFAEGGGGASRGSAASTEAGRDLSESDRMISVNLTDVRI</sequence>
<accession>K0R284</accession>